<feature type="transmembrane region" description="Helical" evidence="1">
    <location>
        <begin position="12"/>
        <end position="38"/>
    </location>
</feature>
<proteinExistence type="predicted"/>
<evidence type="ECO:0000313" key="2">
    <source>
        <dbReference type="EMBL" id="CAB4694016.1"/>
    </source>
</evidence>
<accession>A0A6J6P5K1</accession>
<dbReference type="EMBL" id="CAEZXK010000046">
    <property type="protein sequence ID" value="CAB4694016.1"/>
    <property type="molecule type" value="Genomic_DNA"/>
</dbReference>
<keyword evidence="1" id="KW-0812">Transmembrane</keyword>
<feature type="transmembrane region" description="Helical" evidence="1">
    <location>
        <begin position="59"/>
        <end position="75"/>
    </location>
</feature>
<dbReference type="AlphaFoldDB" id="A0A6J6P5K1"/>
<sequence length="77" mass="8576">MLSISLENPAEVVLAIVFVVVAFTAFAGTFVLAIAYVYSNVFEKWPEYTTKKRLQVTRNILVALLVIATLAWLASNR</sequence>
<gene>
    <name evidence="2" type="ORF">UFOPK2370_01141</name>
</gene>
<keyword evidence="1" id="KW-0472">Membrane</keyword>
<organism evidence="2">
    <name type="scientific">freshwater metagenome</name>
    <dbReference type="NCBI Taxonomy" id="449393"/>
    <lineage>
        <taxon>unclassified sequences</taxon>
        <taxon>metagenomes</taxon>
        <taxon>ecological metagenomes</taxon>
    </lineage>
</organism>
<name>A0A6J6P5K1_9ZZZZ</name>
<reference evidence="2" key="1">
    <citation type="submission" date="2020-05" db="EMBL/GenBank/DDBJ databases">
        <authorList>
            <person name="Chiriac C."/>
            <person name="Salcher M."/>
            <person name="Ghai R."/>
            <person name="Kavagutti S V."/>
        </authorList>
    </citation>
    <scope>NUCLEOTIDE SEQUENCE</scope>
</reference>
<protein>
    <submittedName>
        <fullName evidence="2">Unannotated protein</fullName>
    </submittedName>
</protein>
<keyword evidence="1" id="KW-1133">Transmembrane helix</keyword>
<evidence type="ECO:0000256" key="1">
    <source>
        <dbReference type="SAM" id="Phobius"/>
    </source>
</evidence>